<dbReference type="RefSeq" id="WP_129653284.1">
    <property type="nucleotide sequence ID" value="NZ_ML142907.1"/>
</dbReference>
<protein>
    <submittedName>
        <fullName evidence="1">Uncharacterized protein</fullName>
    </submittedName>
</protein>
<reference evidence="1 2" key="1">
    <citation type="submission" date="2014-04" db="EMBL/GenBank/DDBJ databases">
        <title>Whole genome of Muricauda olearia.</title>
        <authorList>
            <person name="Zhang X.-H."/>
            <person name="Tang K."/>
        </authorList>
    </citation>
    <scope>NUCLEOTIDE SEQUENCE [LARGE SCALE GENOMIC DNA]</scope>
    <source>
        <strain evidence="1 2">Th120</strain>
    </source>
</reference>
<sequence>MKKNGTFLFFLSCLSLLLSCTKQNEELTIESLHEEFSTFKKAFPNLYVNINPDYIQKSDINSLETLTAKAEVGITFPIIENEKVIGRYFGLCDESIALYIDYSDYENQIVIYNVNNSAQFAIVEMELNLETLTYIPIQVSSKEYSAKGSSWCAVSCGIGATAIALSDGPAPLMDLVAVTYMAACLTDCELG</sequence>
<comment type="caution">
    <text evidence="1">The sequence shown here is derived from an EMBL/GenBank/DDBJ whole genome shotgun (WGS) entry which is preliminary data.</text>
</comment>
<accession>A0A444VP59</accession>
<dbReference type="AlphaFoldDB" id="A0A444VP59"/>
<name>A0A444VP59_9FLAO</name>
<dbReference type="EMBL" id="JJMP01000002">
    <property type="protein sequence ID" value="RYC52597.1"/>
    <property type="molecule type" value="Genomic_DNA"/>
</dbReference>
<organism evidence="1 2">
    <name type="scientific">Flagellimonas olearia</name>
    <dbReference type="NCBI Taxonomy" id="552546"/>
    <lineage>
        <taxon>Bacteria</taxon>
        <taxon>Pseudomonadati</taxon>
        <taxon>Bacteroidota</taxon>
        <taxon>Flavobacteriia</taxon>
        <taxon>Flavobacteriales</taxon>
        <taxon>Flavobacteriaceae</taxon>
        <taxon>Flagellimonas</taxon>
    </lineage>
</organism>
<evidence type="ECO:0000313" key="2">
    <source>
        <dbReference type="Proteomes" id="UP000290261"/>
    </source>
</evidence>
<dbReference type="PROSITE" id="PS51257">
    <property type="entry name" value="PROKAR_LIPOPROTEIN"/>
    <property type="match status" value="1"/>
</dbReference>
<proteinExistence type="predicted"/>
<dbReference type="Proteomes" id="UP000290261">
    <property type="component" value="Unassembled WGS sequence"/>
</dbReference>
<keyword evidence="2" id="KW-1185">Reference proteome</keyword>
<evidence type="ECO:0000313" key="1">
    <source>
        <dbReference type="EMBL" id="RYC52597.1"/>
    </source>
</evidence>
<gene>
    <name evidence="1" type="ORF">DN53_07665</name>
</gene>